<accession>A0A1I7VM76</accession>
<feature type="compositionally biased region" description="Polar residues" evidence="1">
    <location>
        <begin position="1"/>
        <end position="57"/>
    </location>
</feature>
<sequence>MGESSAQPVQMKEVNSVQLIGTKEMNSVQSVGMKEVNSNESLNGSMKSVASQDQQKNSSKEKTDTSVTESAQQQQSISEIRNEECPKESRTAAGAEGDVGGSSPELQQRNLRYFEFGLNTRQIMNEFSRKDEIIKIVVLMIKLIMEWLNQYLWIKIFSVEENTMEVVRLEETSNETKNSGILSYMRHPSEGHCLMIGSNWREFGPVPVLNAGRTGRVRLRNRLFIKKCRNK</sequence>
<dbReference type="STRING" id="7209.A0A1I7VM76"/>
<dbReference type="WBParaSite" id="EN70_4115">
    <property type="protein sequence ID" value="EN70_4115"/>
    <property type="gene ID" value="EN70_4115"/>
</dbReference>
<dbReference type="AlphaFoldDB" id="A0A1I7VM76"/>
<keyword evidence="2" id="KW-1185">Reference proteome</keyword>
<protein>
    <submittedName>
        <fullName evidence="3">Uncharacterized protein</fullName>
    </submittedName>
</protein>
<name>A0A1I7VM76_LOALO</name>
<reference evidence="3" key="2">
    <citation type="submission" date="2016-11" db="UniProtKB">
        <authorList>
            <consortium name="WormBaseParasite"/>
        </authorList>
    </citation>
    <scope>IDENTIFICATION</scope>
</reference>
<reference evidence="2" key="1">
    <citation type="submission" date="2012-04" db="EMBL/GenBank/DDBJ databases">
        <title>The Genome Sequence of Loa loa.</title>
        <authorList>
            <consortium name="The Broad Institute Genome Sequencing Platform"/>
            <consortium name="Broad Institute Genome Sequencing Center for Infectious Disease"/>
            <person name="Nutman T.B."/>
            <person name="Fink D.L."/>
            <person name="Russ C."/>
            <person name="Young S."/>
            <person name="Zeng Q."/>
            <person name="Gargeya S."/>
            <person name="Alvarado L."/>
            <person name="Berlin A."/>
            <person name="Chapman S.B."/>
            <person name="Chen Z."/>
            <person name="Freedman E."/>
            <person name="Gellesch M."/>
            <person name="Goldberg J."/>
            <person name="Griggs A."/>
            <person name="Gujja S."/>
            <person name="Heilman E.R."/>
            <person name="Heiman D."/>
            <person name="Howarth C."/>
            <person name="Mehta T."/>
            <person name="Neiman D."/>
            <person name="Pearson M."/>
            <person name="Roberts A."/>
            <person name="Saif S."/>
            <person name="Shea T."/>
            <person name="Shenoy N."/>
            <person name="Sisk P."/>
            <person name="Stolte C."/>
            <person name="Sykes S."/>
            <person name="White J."/>
            <person name="Yandava C."/>
            <person name="Haas B."/>
            <person name="Henn M.R."/>
            <person name="Nusbaum C."/>
            <person name="Birren B."/>
        </authorList>
    </citation>
    <scope>NUCLEOTIDE SEQUENCE [LARGE SCALE GENOMIC DNA]</scope>
</reference>
<evidence type="ECO:0000313" key="2">
    <source>
        <dbReference type="Proteomes" id="UP000095285"/>
    </source>
</evidence>
<evidence type="ECO:0000256" key="1">
    <source>
        <dbReference type="SAM" id="MobiDB-lite"/>
    </source>
</evidence>
<proteinExistence type="predicted"/>
<dbReference type="Proteomes" id="UP000095285">
    <property type="component" value="Unassembled WGS sequence"/>
</dbReference>
<feature type="compositionally biased region" description="Polar residues" evidence="1">
    <location>
        <begin position="65"/>
        <end position="79"/>
    </location>
</feature>
<evidence type="ECO:0000313" key="3">
    <source>
        <dbReference type="WBParaSite" id="EN70_4115"/>
    </source>
</evidence>
<feature type="region of interest" description="Disordered" evidence="1">
    <location>
        <begin position="1"/>
        <end position="104"/>
    </location>
</feature>
<feature type="compositionally biased region" description="Basic and acidic residues" evidence="1">
    <location>
        <begin position="80"/>
        <end position="90"/>
    </location>
</feature>
<organism evidence="2 3">
    <name type="scientific">Loa loa</name>
    <name type="common">Eye worm</name>
    <name type="synonym">Filaria loa</name>
    <dbReference type="NCBI Taxonomy" id="7209"/>
    <lineage>
        <taxon>Eukaryota</taxon>
        <taxon>Metazoa</taxon>
        <taxon>Ecdysozoa</taxon>
        <taxon>Nematoda</taxon>
        <taxon>Chromadorea</taxon>
        <taxon>Rhabditida</taxon>
        <taxon>Spirurina</taxon>
        <taxon>Spiruromorpha</taxon>
        <taxon>Filarioidea</taxon>
        <taxon>Onchocercidae</taxon>
        <taxon>Loa</taxon>
    </lineage>
</organism>